<keyword evidence="1" id="KW-1133">Transmembrane helix</keyword>
<evidence type="ECO:0000313" key="3">
    <source>
        <dbReference type="WBParaSite" id="PgR027_g025_t01"/>
    </source>
</evidence>
<evidence type="ECO:0000256" key="1">
    <source>
        <dbReference type="SAM" id="Phobius"/>
    </source>
</evidence>
<dbReference type="Proteomes" id="UP000887569">
    <property type="component" value="Unplaced"/>
</dbReference>
<protein>
    <submittedName>
        <fullName evidence="3">Uncharacterized protein</fullName>
    </submittedName>
</protein>
<keyword evidence="2" id="KW-1185">Reference proteome</keyword>
<proteinExistence type="predicted"/>
<accession>A0A915B7K7</accession>
<reference evidence="3" key="1">
    <citation type="submission" date="2022-11" db="UniProtKB">
        <authorList>
            <consortium name="WormBaseParasite"/>
        </authorList>
    </citation>
    <scope>IDENTIFICATION</scope>
</reference>
<sequence>RLSVSVGQQRLWILPDDIARRSVMGIYIWAHFLSIITVVFSSIMFEGNTHMMRKICLMNPSLAYCTLRHNTKDFIRRRYIRSESRSKLVSGPSYQQTDADKAACKELREEFMYECALISTYKVKESSLEFCHAYENVCFNIPEDEPDQPSNTLRSTTTKKPESRHHYDYTLFCREYKERYLYICPNPLRFGERAIVFCPLYAERCHMALPEKSVIPTRPPPRGYSRSSAITRLCAQYRGFASAYCQNVFILQQPRYRDACGKYWRFCTSHG</sequence>
<organism evidence="2 3">
    <name type="scientific">Parascaris univalens</name>
    <name type="common">Nematode worm</name>
    <dbReference type="NCBI Taxonomy" id="6257"/>
    <lineage>
        <taxon>Eukaryota</taxon>
        <taxon>Metazoa</taxon>
        <taxon>Ecdysozoa</taxon>
        <taxon>Nematoda</taxon>
        <taxon>Chromadorea</taxon>
        <taxon>Rhabditida</taxon>
        <taxon>Spirurina</taxon>
        <taxon>Ascaridomorpha</taxon>
        <taxon>Ascaridoidea</taxon>
        <taxon>Ascarididae</taxon>
        <taxon>Parascaris</taxon>
    </lineage>
</organism>
<feature type="transmembrane region" description="Helical" evidence="1">
    <location>
        <begin position="26"/>
        <end position="45"/>
    </location>
</feature>
<evidence type="ECO:0000313" key="2">
    <source>
        <dbReference type="Proteomes" id="UP000887569"/>
    </source>
</evidence>
<name>A0A915B7K7_PARUN</name>
<dbReference type="WBParaSite" id="PgR027_g025_t01">
    <property type="protein sequence ID" value="PgR027_g025_t01"/>
    <property type="gene ID" value="PgR027_g025"/>
</dbReference>
<keyword evidence="1" id="KW-0472">Membrane</keyword>
<keyword evidence="1" id="KW-0812">Transmembrane</keyword>
<dbReference type="AlphaFoldDB" id="A0A915B7K7"/>